<feature type="domain" description="Zinc finger DksA/TraR C4-type" evidence="7">
    <location>
        <begin position="96"/>
        <end position="131"/>
    </location>
</feature>
<protein>
    <recommendedName>
        <fullName evidence="5">RNA polymerase-binding transcription factor DksA</fullName>
    </recommendedName>
</protein>
<evidence type="ECO:0000256" key="6">
    <source>
        <dbReference type="PROSITE-ProRule" id="PRU00510"/>
    </source>
</evidence>
<keyword evidence="3 5" id="KW-0863">Zinc-finger</keyword>
<dbReference type="InterPro" id="IPR048489">
    <property type="entry name" value="DksA_N"/>
</dbReference>
<evidence type="ECO:0000256" key="1">
    <source>
        <dbReference type="ARBA" id="ARBA00022490"/>
    </source>
</evidence>
<sequence>MSEDIDFSSYVPSEDEDFMNTQQRAYFRAKLTVWRNDILKEARETLDHLAEESSNHPDVADRASSETDRAIELRARDRQRKLIGKIDAALTRIEEGTYGYCEETGEPISLKRLDARPIATLSIEAQERHERREKVYRDE</sequence>
<dbReference type="InterPro" id="IPR000962">
    <property type="entry name" value="Znf_DskA_TraR"/>
</dbReference>
<evidence type="ECO:0000259" key="7">
    <source>
        <dbReference type="Pfam" id="PF01258"/>
    </source>
</evidence>
<keyword evidence="1 5" id="KW-0963">Cytoplasm</keyword>
<dbReference type="NCBIfam" id="TIGR02420">
    <property type="entry name" value="dksA"/>
    <property type="match status" value="1"/>
</dbReference>
<dbReference type="PROSITE" id="PS51128">
    <property type="entry name" value="ZF_DKSA_2"/>
    <property type="match status" value="1"/>
</dbReference>
<dbReference type="PROSITE" id="PS01102">
    <property type="entry name" value="ZF_DKSA_1"/>
    <property type="match status" value="1"/>
</dbReference>
<dbReference type="Pfam" id="PF21157">
    <property type="entry name" value="DksA_N"/>
    <property type="match status" value="1"/>
</dbReference>
<comment type="caution">
    <text evidence="5">Lacks conserved residue(s) required for the propagation of feature annotation.</text>
</comment>
<dbReference type="HAMAP" id="MF_00926">
    <property type="entry name" value="DksA"/>
    <property type="match status" value="1"/>
</dbReference>
<dbReference type="Proteomes" id="UP001081283">
    <property type="component" value="Unassembled WGS sequence"/>
</dbReference>
<evidence type="ECO:0000256" key="4">
    <source>
        <dbReference type="ARBA" id="ARBA00022833"/>
    </source>
</evidence>
<organism evidence="9 10">
    <name type="scientific">Hoeflea ulvae</name>
    <dbReference type="NCBI Taxonomy" id="2983764"/>
    <lineage>
        <taxon>Bacteria</taxon>
        <taxon>Pseudomonadati</taxon>
        <taxon>Pseudomonadota</taxon>
        <taxon>Alphaproteobacteria</taxon>
        <taxon>Hyphomicrobiales</taxon>
        <taxon>Rhizobiaceae</taxon>
        <taxon>Hoeflea</taxon>
    </lineage>
</organism>
<evidence type="ECO:0000256" key="5">
    <source>
        <dbReference type="HAMAP-Rule" id="MF_00926"/>
    </source>
</evidence>
<feature type="zinc finger region" description="dksA C4-type" evidence="6">
    <location>
        <begin position="101"/>
        <end position="125"/>
    </location>
</feature>
<dbReference type="RefSeq" id="WP_267613307.1">
    <property type="nucleotide sequence ID" value="NZ_JAOVZQ010000001.1"/>
</dbReference>
<evidence type="ECO:0000313" key="9">
    <source>
        <dbReference type="EMBL" id="MCY0095426.1"/>
    </source>
</evidence>
<evidence type="ECO:0000313" key="10">
    <source>
        <dbReference type="Proteomes" id="UP001081283"/>
    </source>
</evidence>
<comment type="function">
    <text evidence="5">Transcription factor that acts by binding directly to the RNA polymerase (RNAP). Required for negative regulation of rRNA expression and positive regulation of several amino acid biosynthesis promoters.</text>
</comment>
<dbReference type="SUPFAM" id="SSF109635">
    <property type="entry name" value="DnaK suppressor protein DksA, alpha-hairpin domain"/>
    <property type="match status" value="1"/>
</dbReference>
<dbReference type="SUPFAM" id="SSF57716">
    <property type="entry name" value="Glucocorticoid receptor-like (DNA-binding domain)"/>
    <property type="match status" value="1"/>
</dbReference>
<dbReference type="PANTHER" id="PTHR33823:SF2">
    <property type="entry name" value="RNA POLYMERASE-BINDING TRANSCRIPTION FACTOR DKSA"/>
    <property type="match status" value="1"/>
</dbReference>
<name>A0ABT3YHS0_9HYPH</name>
<keyword evidence="4 5" id="KW-0862">Zinc</keyword>
<reference evidence="9" key="1">
    <citation type="submission" date="2022-10" db="EMBL/GenBank/DDBJ databases">
        <title>Hoeflea sp. J2-29, isolated from marine algae.</title>
        <authorList>
            <person name="Kristyanto S."/>
            <person name="Kim J.M."/>
            <person name="Jeon C.O."/>
        </authorList>
    </citation>
    <scope>NUCLEOTIDE SEQUENCE</scope>
    <source>
        <strain evidence="9">J2-29</strain>
    </source>
</reference>
<comment type="subunit">
    <text evidence="5">Interacts directly with the RNA polymerase.</text>
</comment>
<evidence type="ECO:0000259" key="8">
    <source>
        <dbReference type="Pfam" id="PF21157"/>
    </source>
</evidence>
<dbReference type="EMBL" id="JAOVZQ010000001">
    <property type="protein sequence ID" value="MCY0095426.1"/>
    <property type="molecule type" value="Genomic_DNA"/>
</dbReference>
<proteinExistence type="inferred from homology"/>
<dbReference type="Pfam" id="PF01258">
    <property type="entry name" value="zf-dskA_traR"/>
    <property type="match status" value="1"/>
</dbReference>
<comment type="similarity">
    <text evidence="5">Belongs to the DksA family.</text>
</comment>
<feature type="domain" description="DnaK suppressor protein DksA N-terminal" evidence="8">
    <location>
        <begin position="23"/>
        <end position="93"/>
    </location>
</feature>
<keyword evidence="2 5" id="KW-0479">Metal-binding</keyword>
<keyword evidence="10" id="KW-1185">Reference proteome</keyword>
<evidence type="ECO:0000256" key="3">
    <source>
        <dbReference type="ARBA" id="ARBA00022771"/>
    </source>
</evidence>
<evidence type="ECO:0000256" key="2">
    <source>
        <dbReference type="ARBA" id="ARBA00022723"/>
    </source>
</evidence>
<accession>A0ABT3YHS0</accession>
<gene>
    <name evidence="5 9" type="primary">dksA</name>
    <name evidence="9" type="ORF">OEG82_15575</name>
</gene>
<comment type="subcellular location">
    <subcellularLocation>
        <location evidence="5">Cytoplasm</location>
    </subcellularLocation>
</comment>
<dbReference type="PANTHER" id="PTHR33823">
    <property type="entry name" value="RNA POLYMERASE-BINDING TRANSCRIPTION FACTOR DKSA-RELATED"/>
    <property type="match status" value="1"/>
</dbReference>
<comment type="caution">
    <text evidence="9">The sequence shown here is derived from an EMBL/GenBank/DDBJ whole genome shotgun (WGS) entry which is preliminary data.</text>
</comment>
<dbReference type="InterPro" id="IPR012784">
    <property type="entry name" value="DksA_RNA_pol-bd"/>
</dbReference>
<dbReference type="InterPro" id="IPR020458">
    <property type="entry name" value="Znf_DskA_TraR_CS"/>
</dbReference>
<dbReference type="Gene3D" id="1.20.120.910">
    <property type="entry name" value="DksA, coiled-coil domain"/>
    <property type="match status" value="1"/>
</dbReference>
<dbReference type="InterPro" id="IPR037187">
    <property type="entry name" value="DnaK_N"/>
</dbReference>